<feature type="binding site" evidence="10">
    <location>
        <position position="280"/>
    </location>
    <ligand>
        <name>UDP-N-acetyl-alpha-D-glucosamine</name>
        <dbReference type="ChEBI" id="CHEBI:57705"/>
    </ligand>
</feature>
<feature type="binding site" evidence="10">
    <location>
        <position position="184"/>
    </location>
    <ligand>
        <name>UDP-N-acetyl-alpha-D-glucosamine</name>
        <dbReference type="ChEBI" id="CHEBI:57705"/>
    </ligand>
</feature>
<dbReference type="HAMAP" id="MF_00033">
    <property type="entry name" value="MurG"/>
    <property type="match status" value="1"/>
</dbReference>
<sequence>MINKKILLTGGHAVTTAIAVIEELIRRGGQNDIYWIGSGRAIEGGKAFAPGTEVFPRMGVKSYSIIAGRLQRKFTVWTIPSLLKIPIGMIQSFLAVTKIKPNVVLSFGGYASFPVVLASWVLGIPVVIHEQTASLGLANRLSSFFAKKILFSRDVGNPVMTQICEVEPKLKIGVPPTIFIMGGSRGSRVINETVAACLSDLLKKYRVVHLTGEADYSKFSGFKSPRYEVFACVDPLAIDGLYRQADIVVARAGANTVAELMIVKRPCVLIPIPWSYQNEQLINAQKARDFGLARVITQEKLTPEVFLEGIDKVVGDWEVTVKTVKTKKTMDIYASQKVVTVLKRILA</sequence>
<evidence type="ECO:0000256" key="8">
    <source>
        <dbReference type="ARBA" id="ARBA00023306"/>
    </source>
</evidence>
<dbReference type="GO" id="GO:0005886">
    <property type="term" value="C:plasma membrane"/>
    <property type="evidence" value="ECO:0007669"/>
    <property type="project" value="UniProtKB-SubCell"/>
</dbReference>
<keyword evidence="6 10" id="KW-0573">Peptidoglycan synthesis</keyword>
<evidence type="ECO:0000259" key="11">
    <source>
        <dbReference type="Pfam" id="PF03033"/>
    </source>
</evidence>
<dbReference type="GO" id="GO:0005975">
    <property type="term" value="P:carbohydrate metabolic process"/>
    <property type="evidence" value="ECO:0007669"/>
    <property type="project" value="InterPro"/>
</dbReference>
<evidence type="ECO:0000256" key="7">
    <source>
        <dbReference type="ARBA" id="ARBA00023136"/>
    </source>
</evidence>
<dbReference type="InterPro" id="IPR004276">
    <property type="entry name" value="GlycoTrans_28_N"/>
</dbReference>
<keyword evidence="7 10" id="KW-0472">Membrane</keyword>
<keyword evidence="4 10" id="KW-0808">Transferase</keyword>
<comment type="catalytic activity">
    <reaction evidence="10">
        <text>di-trans,octa-cis-undecaprenyl diphospho-N-acetyl-alpha-D-muramoyl-L-alanyl-D-glutamyl-meso-2,6-diaminopimeloyl-D-alanyl-D-alanine + UDP-N-acetyl-alpha-D-glucosamine = di-trans,octa-cis-undecaprenyl diphospho-[N-acetyl-alpha-D-glucosaminyl-(1-&gt;4)]-N-acetyl-alpha-D-muramoyl-L-alanyl-D-glutamyl-meso-2,6-diaminopimeloyl-D-alanyl-D-alanine + UDP + H(+)</text>
        <dbReference type="Rhea" id="RHEA:31227"/>
        <dbReference type="ChEBI" id="CHEBI:15378"/>
        <dbReference type="ChEBI" id="CHEBI:57705"/>
        <dbReference type="ChEBI" id="CHEBI:58223"/>
        <dbReference type="ChEBI" id="CHEBI:61387"/>
        <dbReference type="ChEBI" id="CHEBI:61388"/>
        <dbReference type="EC" id="2.4.1.227"/>
    </reaction>
</comment>
<dbReference type="InterPro" id="IPR006009">
    <property type="entry name" value="GlcNAc_MurG"/>
</dbReference>
<dbReference type="GO" id="GO:0051301">
    <property type="term" value="P:cell division"/>
    <property type="evidence" value="ECO:0007669"/>
    <property type="project" value="UniProtKB-KW"/>
</dbReference>
<dbReference type="CDD" id="cd03785">
    <property type="entry name" value="GT28_MurG"/>
    <property type="match status" value="1"/>
</dbReference>
<keyword evidence="8 10" id="KW-0131">Cell cycle</keyword>
<evidence type="ECO:0000313" key="14">
    <source>
        <dbReference type="Proteomes" id="UP000231727"/>
    </source>
</evidence>
<keyword evidence="1 10" id="KW-1003">Cell membrane</keyword>
<keyword evidence="9 10" id="KW-0961">Cell wall biogenesis/degradation</keyword>
<evidence type="ECO:0000256" key="3">
    <source>
        <dbReference type="ARBA" id="ARBA00022676"/>
    </source>
</evidence>
<evidence type="ECO:0000256" key="6">
    <source>
        <dbReference type="ARBA" id="ARBA00022984"/>
    </source>
</evidence>
<evidence type="ECO:0000256" key="10">
    <source>
        <dbReference type="HAMAP-Rule" id="MF_00033"/>
    </source>
</evidence>
<reference evidence="14" key="1">
    <citation type="submission" date="2017-09" db="EMBL/GenBank/DDBJ databases">
        <title>Depth-based differentiation of microbial function through sediment-hosted aquifers and enrichment of novel symbionts in the deep terrestrial subsurface.</title>
        <authorList>
            <person name="Probst A.J."/>
            <person name="Ladd B."/>
            <person name="Jarett J.K."/>
            <person name="Geller-Mcgrath D.E."/>
            <person name="Sieber C.M.K."/>
            <person name="Emerson J.B."/>
            <person name="Anantharaman K."/>
            <person name="Thomas B.C."/>
            <person name="Malmstrom R."/>
            <person name="Stieglmeier M."/>
            <person name="Klingl A."/>
            <person name="Woyke T."/>
            <person name="Ryan C.M."/>
            <person name="Banfield J.F."/>
        </authorList>
    </citation>
    <scope>NUCLEOTIDE SEQUENCE [LARGE SCALE GENOMIC DNA]</scope>
</reference>
<keyword evidence="5 10" id="KW-0133">Cell shape</keyword>
<evidence type="ECO:0000256" key="4">
    <source>
        <dbReference type="ARBA" id="ARBA00022679"/>
    </source>
</evidence>
<keyword evidence="3 10" id="KW-0328">Glycosyltransferase</keyword>
<evidence type="ECO:0000256" key="9">
    <source>
        <dbReference type="ARBA" id="ARBA00023316"/>
    </source>
</evidence>
<dbReference type="GO" id="GO:0009252">
    <property type="term" value="P:peptidoglycan biosynthetic process"/>
    <property type="evidence" value="ECO:0007669"/>
    <property type="project" value="UniProtKB-UniRule"/>
</dbReference>
<gene>
    <name evidence="10" type="primary">murG</name>
    <name evidence="13" type="ORF">COY30_00430</name>
</gene>
<comment type="caution">
    <text evidence="13">The sequence shown here is derived from an EMBL/GenBank/DDBJ whole genome shotgun (WGS) entry which is preliminary data.</text>
</comment>
<evidence type="ECO:0000313" key="13">
    <source>
        <dbReference type="EMBL" id="PIZ46334.1"/>
    </source>
</evidence>
<feature type="domain" description="Glycosyltransferase family 28 N-terminal" evidence="11">
    <location>
        <begin position="9"/>
        <end position="150"/>
    </location>
</feature>
<comment type="pathway">
    <text evidence="10">Cell wall biogenesis; peptidoglycan biosynthesis.</text>
</comment>
<dbReference type="Pfam" id="PF04101">
    <property type="entry name" value="Glyco_tran_28_C"/>
    <property type="match status" value="1"/>
</dbReference>
<accession>A0A2M7TIS7</accession>
<dbReference type="AlphaFoldDB" id="A0A2M7TIS7"/>
<dbReference type="Pfam" id="PF03033">
    <property type="entry name" value="Glyco_transf_28"/>
    <property type="match status" value="1"/>
</dbReference>
<dbReference type="InterPro" id="IPR007235">
    <property type="entry name" value="Glyco_trans_28_C"/>
</dbReference>
<protein>
    <recommendedName>
        <fullName evidence="10">UDP-N-acetylglucosamine--N-acetylmuramyl-(pentapeptide) pyrophosphoryl-undecaprenol N-acetylglucosamine transferase</fullName>
        <ecNumber evidence="10">2.4.1.227</ecNumber>
    </recommendedName>
    <alternativeName>
        <fullName evidence="10">Undecaprenyl-PP-MurNAc-pentapeptide-UDPGlcNAc GlcNAc transferase</fullName>
    </alternativeName>
</protein>
<evidence type="ECO:0000259" key="12">
    <source>
        <dbReference type="Pfam" id="PF04101"/>
    </source>
</evidence>
<dbReference type="EMBL" id="PFNN01000009">
    <property type="protein sequence ID" value="PIZ46334.1"/>
    <property type="molecule type" value="Genomic_DNA"/>
</dbReference>
<dbReference type="Gene3D" id="3.40.50.2000">
    <property type="entry name" value="Glycogen Phosphorylase B"/>
    <property type="match status" value="2"/>
</dbReference>
<dbReference type="PANTHER" id="PTHR21015">
    <property type="entry name" value="UDP-N-ACETYLGLUCOSAMINE--N-ACETYLMURAMYL-(PENTAPEPTIDE) PYROPHOSPHORYL-UNDECAPRENOL N-ACETYLGLUCOSAMINE TRANSFERASE 1"/>
    <property type="match status" value="1"/>
</dbReference>
<evidence type="ECO:0000256" key="1">
    <source>
        <dbReference type="ARBA" id="ARBA00022475"/>
    </source>
</evidence>
<proteinExistence type="inferred from homology"/>
<dbReference type="GO" id="GO:0008360">
    <property type="term" value="P:regulation of cell shape"/>
    <property type="evidence" value="ECO:0007669"/>
    <property type="project" value="UniProtKB-KW"/>
</dbReference>
<comment type="caution">
    <text evidence="10">Lacks conserved residue(s) required for the propagation of feature annotation.</text>
</comment>
<dbReference type="Proteomes" id="UP000231727">
    <property type="component" value="Unassembled WGS sequence"/>
</dbReference>
<dbReference type="GO" id="GO:0071555">
    <property type="term" value="P:cell wall organization"/>
    <property type="evidence" value="ECO:0007669"/>
    <property type="project" value="UniProtKB-KW"/>
</dbReference>
<dbReference type="EC" id="2.4.1.227" evidence="10"/>
<dbReference type="GO" id="GO:0050511">
    <property type="term" value="F:undecaprenyldiphospho-muramoylpentapeptide beta-N-acetylglucosaminyltransferase activity"/>
    <property type="evidence" value="ECO:0007669"/>
    <property type="project" value="UniProtKB-UniRule"/>
</dbReference>
<feature type="binding site" evidence="10">
    <location>
        <begin position="9"/>
        <end position="11"/>
    </location>
    <ligand>
        <name>UDP-N-acetyl-alpha-D-glucosamine</name>
        <dbReference type="ChEBI" id="CHEBI:57705"/>
    </ligand>
</feature>
<dbReference type="PANTHER" id="PTHR21015:SF22">
    <property type="entry name" value="GLYCOSYLTRANSFERASE"/>
    <property type="match status" value="1"/>
</dbReference>
<organism evidence="13 14">
    <name type="scientific">Candidatus Woesebacteria bacterium CG_4_10_14_0_2_um_filter_44_9</name>
    <dbReference type="NCBI Taxonomy" id="1975055"/>
    <lineage>
        <taxon>Bacteria</taxon>
        <taxon>Candidatus Woeseibacteriota</taxon>
    </lineage>
</organism>
<dbReference type="SUPFAM" id="SSF53756">
    <property type="entry name" value="UDP-Glycosyltransferase/glycogen phosphorylase"/>
    <property type="match status" value="1"/>
</dbReference>
<comment type="similarity">
    <text evidence="10">Belongs to the glycosyltransferase 28 family. MurG subfamily.</text>
</comment>
<keyword evidence="2 10" id="KW-0132">Cell division</keyword>
<comment type="function">
    <text evidence="10">Cell wall formation. Catalyzes the transfer of a GlcNAc subunit on undecaprenyl-pyrophosphoryl-MurNAc-pentapeptide (lipid intermediate I) to form undecaprenyl-pyrophosphoryl-MurNAc-(pentapeptide)GlcNAc (lipid intermediate II).</text>
</comment>
<evidence type="ECO:0000256" key="5">
    <source>
        <dbReference type="ARBA" id="ARBA00022960"/>
    </source>
</evidence>
<dbReference type="GO" id="GO:0051991">
    <property type="term" value="F:UDP-N-acetyl-D-glucosamine:N-acetylmuramoyl-L-alanyl-D-glutamyl-meso-2,6-diaminopimelyl-D-alanyl-D-alanine-diphosphoundecaprenol 4-beta-N-acetylglucosaminlytransferase activity"/>
    <property type="evidence" value="ECO:0007669"/>
    <property type="project" value="RHEA"/>
</dbReference>
<dbReference type="UniPathway" id="UPA00219"/>
<feature type="domain" description="Glycosyl transferase family 28 C-terminal" evidence="12">
    <location>
        <begin position="177"/>
        <end position="316"/>
    </location>
</feature>
<evidence type="ECO:0000256" key="2">
    <source>
        <dbReference type="ARBA" id="ARBA00022618"/>
    </source>
</evidence>
<name>A0A2M7TIS7_9BACT</name>
<comment type="subcellular location">
    <subcellularLocation>
        <location evidence="10">Cell membrane</location>
        <topology evidence="10">Peripheral membrane protein</topology>
        <orientation evidence="10">Cytoplasmic side</orientation>
    </subcellularLocation>
</comment>